<reference evidence="1 2" key="1">
    <citation type="submission" date="2019-12" db="EMBL/GenBank/DDBJ databases">
        <title>Draft genome sequencing of Halomonas icarensis D1-1.</title>
        <authorList>
            <person name="Pandiyan K."/>
            <person name="Kushwaha P."/>
            <person name="Gowdham M."/>
            <person name="Chakdar H."/>
            <person name="Singh A."/>
            <person name="Kumar M."/>
            <person name="Saxena A.K."/>
        </authorList>
    </citation>
    <scope>NUCLEOTIDE SEQUENCE [LARGE SCALE GENOMIC DNA]</scope>
    <source>
        <strain evidence="1 2">D1-1</strain>
    </source>
</reference>
<keyword evidence="2" id="KW-1185">Reference proteome</keyword>
<dbReference type="InterPro" id="IPR006441">
    <property type="entry name" value="Phage_P2_GpN"/>
</dbReference>
<evidence type="ECO:0000313" key="1">
    <source>
        <dbReference type="EMBL" id="NAW11305.1"/>
    </source>
</evidence>
<dbReference type="Pfam" id="PF05125">
    <property type="entry name" value="Phage_cap_P2"/>
    <property type="match status" value="1"/>
</dbReference>
<dbReference type="RefSeq" id="WP_161422146.1">
    <property type="nucleotide sequence ID" value="NZ_JARWMY010000002.1"/>
</dbReference>
<dbReference type="NCBIfam" id="TIGR01551">
    <property type="entry name" value="major_capsid_P2"/>
    <property type="match status" value="1"/>
</dbReference>
<organism evidence="1 2">
    <name type="scientific">Halomonas icarae</name>
    <dbReference type="NCBI Taxonomy" id="2691040"/>
    <lineage>
        <taxon>Bacteria</taxon>
        <taxon>Pseudomonadati</taxon>
        <taxon>Pseudomonadota</taxon>
        <taxon>Gammaproteobacteria</taxon>
        <taxon>Oceanospirillales</taxon>
        <taxon>Halomonadaceae</taxon>
        <taxon>Halomonas</taxon>
    </lineage>
</organism>
<protein>
    <submittedName>
        <fullName evidence="1">Phage major capsid protein, P2 family</fullName>
    </submittedName>
</protein>
<dbReference type="AlphaFoldDB" id="A0A7X4VVY1"/>
<name>A0A7X4VVY1_9GAMM</name>
<sequence>MKNETREAFTQLLSRIAELNGVRDVSQSFSVAPSVQQSLESHIQESSAFLQRVNIVGVDEMRGQRMGLEVGGPIAKRTDITKSDREPVDVIELDQVEFVCESTEFDTHISWAKLDAWAKFPDFQRRVRDMLVRQQALDRLTIGFNGTSAAAQTDSGANPLLQDVNKGWLQVLREHAPARVLGEGAAAGEVRVGPGGDYENIDALIFDVVGELIDPWHRGNPDINVIAGRELIADKYFQIASEHAGTPTEAVAMDVVMSNARFGGKAAARVPGMPENSLFITMPENLSIYWQRGSRRRFVIDNPKRKQIENYESSNEAYVIEDFGAACLVENIVFGSWA</sequence>
<dbReference type="EMBL" id="WUTS01000001">
    <property type="protein sequence ID" value="NAW11305.1"/>
    <property type="molecule type" value="Genomic_DNA"/>
</dbReference>
<gene>
    <name evidence="1" type="ORF">GRB80_00375</name>
</gene>
<dbReference type="Proteomes" id="UP000448235">
    <property type="component" value="Unassembled WGS sequence"/>
</dbReference>
<evidence type="ECO:0000313" key="2">
    <source>
        <dbReference type="Proteomes" id="UP000448235"/>
    </source>
</evidence>
<accession>A0A7X4VVY1</accession>
<proteinExistence type="predicted"/>
<comment type="caution">
    <text evidence="1">The sequence shown here is derived from an EMBL/GenBank/DDBJ whole genome shotgun (WGS) entry which is preliminary data.</text>
</comment>